<proteinExistence type="predicted"/>
<accession>A0A841NAZ9</accession>
<protein>
    <submittedName>
        <fullName evidence="1">Uncharacterized protein</fullName>
    </submittedName>
</protein>
<sequence>MKTLSYISLLLFCTFSCKDNKISNPTKNLVENSTNKVITSKLQNTNIDQKWYGIYKARFDYGKIGGVNAGWDLEIHIDSNHITVSGSGYQIGFKDEVTATEEENKLILKYKKNIDGYSLGKNMNPEFILIKDNDNFYIQSEWIDSDIITKPEAKGFIISKKSL</sequence>
<organism evidence="1 2">
    <name type="scientific">Chryseobacterium shigense</name>
    <dbReference type="NCBI Taxonomy" id="297244"/>
    <lineage>
        <taxon>Bacteria</taxon>
        <taxon>Pseudomonadati</taxon>
        <taxon>Bacteroidota</taxon>
        <taxon>Flavobacteriia</taxon>
        <taxon>Flavobacteriales</taxon>
        <taxon>Weeksellaceae</taxon>
        <taxon>Chryseobacterium group</taxon>
        <taxon>Chryseobacterium</taxon>
    </lineage>
</organism>
<dbReference type="RefSeq" id="WP_184161530.1">
    <property type="nucleotide sequence ID" value="NZ_JACHLC010000001.1"/>
</dbReference>
<evidence type="ECO:0000313" key="2">
    <source>
        <dbReference type="Proteomes" id="UP000589738"/>
    </source>
</evidence>
<dbReference type="EMBL" id="JACHLC010000001">
    <property type="protein sequence ID" value="MBB6369172.1"/>
    <property type="molecule type" value="Genomic_DNA"/>
</dbReference>
<reference evidence="1 2" key="1">
    <citation type="submission" date="2020-08" db="EMBL/GenBank/DDBJ databases">
        <title>Functional genomics of gut bacteria from endangered species of beetles.</title>
        <authorList>
            <person name="Carlos-Shanley C."/>
        </authorList>
    </citation>
    <scope>NUCLEOTIDE SEQUENCE [LARGE SCALE GENOMIC DNA]</scope>
    <source>
        <strain evidence="1 2">S00136</strain>
    </source>
</reference>
<dbReference type="Proteomes" id="UP000589738">
    <property type="component" value="Unassembled WGS sequence"/>
</dbReference>
<keyword evidence="2" id="KW-1185">Reference proteome</keyword>
<dbReference type="AlphaFoldDB" id="A0A841NAZ9"/>
<evidence type="ECO:0000313" key="1">
    <source>
        <dbReference type="EMBL" id="MBB6369172.1"/>
    </source>
</evidence>
<gene>
    <name evidence="1" type="ORF">HNP36_000225</name>
</gene>
<comment type="caution">
    <text evidence="1">The sequence shown here is derived from an EMBL/GenBank/DDBJ whole genome shotgun (WGS) entry which is preliminary data.</text>
</comment>
<name>A0A841NAZ9_9FLAO</name>